<dbReference type="Gene3D" id="1.10.3720.10">
    <property type="entry name" value="MetI-like"/>
    <property type="match status" value="1"/>
</dbReference>
<dbReference type="InterPro" id="IPR000515">
    <property type="entry name" value="MetI-like"/>
</dbReference>
<dbReference type="PROSITE" id="PS50928">
    <property type="entry name" value="ABC_TM1"/>
    <property type="match status" value="1"/>
</dbReference>
<evidence type="ECO:0000256" key="6">
    <source>
        <dbReference type="ARBA" id="ARBA00023136"/>
    </source>
</evidence>
<dbReference type="PANTHER" id="PTHR30151">
    <property type="entry name" value="ALKANE SULFONATE ABC TRANSPORTER-RELATED, MEMBRANE SUBUNIT"/>
    <property type="match status" value="1"/>
</dbReference>
<evidence type="ECO:0000256" key="5">
    <source>
        <dbReference type="ARBA" id="ARBA00022989"/>
    </source>
</evidence>
<dbReference type="GO" id="GO:0005886">
    <property type="term" value="C:plasma membrane"/>
    <property type="evidence" value="ECO:0007669"/>
    <property type="project" value="UniProtKB-SubCell"/>
</dbReference>
<evidence type="ECO:0000256" key="7">
    <source>
        <dbReference type="RuleBase" id="RU363032"/>
    </source>
</evidence>
<comment type="similarity">
    <text evidence="7">Belongs to the binding-protein-dependent transport system permease family.</text>
</comment>
<feature type="transmembrane region" description="Helical" evidence="7">
    <location>
        <begin position="96"/>
        <end position="117"/>
    </location>
</feature>
<organism evidence="9 10">
    <name type="scientific">Candidatus Kuenenbacteria bacterium CG08_land_8_20_14_0_20_37_23</name>
    <dbReference type="NCBI Taxonomy" id="1974617"/>
    <lineage>
        <taxon>Bacteria</taxon>
        <taxon>Candidatus Kueneniibacteriota</taxon>
    </lineage>
</organism>
<dbReference type="Proteomes" id="UP000230586">
    <property type="component" value="Unassembled WGS sequence"/>
</dbReference>
<feature type="transmembrane region" description="Helical" evidence="7">
    <location>
        <begin position="123"/>
        <end position="143"/>
    </location>
</feature>
<keyword evidence="4 7" id="KW-0812">Transmembrane</keyword>
<keyword evidence="2 7" id="KW-0813">Transport</keyword>
<comment type="caution">
    <text evidence="9">The sequence shown here is derived from an EMBL/GenBank/DDBJ whole genome shotgun (WGS) entry which is preliminary data.</text>
</comment>
<evidence type="ECO:0000256" key="2">
    <source>
        <dbReference type="ARBA" id="ARBA00022448"/>
    </source>
</evidence>
<accession>A0A2M6XSP0</accession>
<dbReference type="AlphaFoldDB" id="A0A2M6XSP0"/>
<gene>
    <name evidence="9" type="ORF">COT27_01830</name>
</gene>
<proteinExistence type="inferred from homology"/>
<dbReference type="Pfam" id="PF00528">
    <property type="entry name" value="BPD_transp_1"/>
    <property type="match status" value="1"/>
</dbReference>
<keyword evidence="6 7" id="KW-0472">Membrane</keyword>
<evidence type="ECO:0000313" key="10">
    <source>
        <dbReference type="Proteomes" id="UP000230586"/>
    </source>
</evidence>
<feature type="domain" description="ABC transmembrane type-1" evidence="8">
    <location>
        <begin position="58"/>
        <end position="215"/>
    </location>
</feature>
<reference evidence="10" key="1">
    <citation type="submission" date="2017-09" db="EMBL/GenBank/DDBJ databases">
        <title>Depth-based differentiation of microbial function through sediment-hosted aquifers and enrichment of novel symbionts in the deep terrestrial subsurface.</title>
        <authorList>
            <person name="Probst A.J."/>
            <person name="Ladd B."/>
            <person name="Jarett J.K."/>
            <person name="Geller-Mcgrath D.E."/>
            <person name="Sieber C.M.K."/>
            <person name="Emerson J.B."/>
            <person name="Anantharaman K."/>
            <person name="Thomas B.C."/>
            <person name="Malmstrom R."/>
            <person name="Stieglmeier M."/>
            <person name="Klingl A."/>
            <person name="Woyke T."/>
            <person name="Ryan C.M."/>
            <person name="Banfield J.F."/>
        </authorList>
    </citation>
    <scope>NUCLEOTIDE SEQUENCE [LARGE SCALE GENOMIC DNA]</scope>
</reference>
<dbReference type="InterPro" id="IPR035906">
    <property type="entry name" value="MetI-like_sf"/>
</dbReference>
<feature type="transmembrane region" description="Helical" evidence="7">
    <location>
        <begin position="187"/>
        <end position="208"/>
    </location>
</feature>
<evidence type="ECO:0000256" key="1">
    <source>
        <dbReference type="ARBA" id="ARBA00004651"/>
    </source>
</evidence>
<sequence length="215" mass="23559">MKILRHTMQAIIPIVFLIFVWQITASLEFINTQLLPSPLNVANAFIDLFGTGSLISDIFASLQRVLIGFLFASVLGIGLGLLLGSNQKITPFFIPIIELLRPIPPIAWIPLAILWFGLGDAPAYFLVFLGAFFPIFTNTLFGVMAVEEIHKRVALSLGSNKKRFLTDILIPSSLPHIFAGLKIGLGVGWIVVITAELVGAQSGLGYMIQFNRLLL</sequence>
<protein>
    <submittedName>
        <fullName evidence="9">ABC transporter permease</fullName>
    </submittedName>
</protein>
<dbReference type="EMBL" id="PEXX01000036">
    <property type="protein sequence ID" value="PIU10650.1"/>
    <property type="molecule type" value="Genomic_DNA"/>
</dbReference>
<feature type="transmembrane region" description="Helical" evidence="7">
    <location>
        <begin position="65"/>
        <end position="84"/>
    </location>
</feature>
<keyword evidence="5 7" id="KW-1133">Transmembrane helix</keyword>
<comment type="subcellular location">
    <subcellularLocation>
        <location evidence="1 7">Cell membrane</location>
        <topology evidence="1 7">Multi-pass membrane protein</topology>
    </subcellularLocation>
</comment>
<evidence type="ECO:0000313" key="9">
    <source>
        <dbReference type="EMBL" id="PIU10650.1"/>
    </source>
</evidence>
<evidence type="ECO:0000256" key="3">
    <source>
        <dbReference type="ARBA" id="ARBA00022475"/>
    </source>
</evidence>
<dbReference type="SUPFAM" id="SSF161098">
    <property type="entry name" value="MetI-like"/>
    <property type="match status" value="1"/>
</dbReference>
<dbReference type="GO" id="GO:0055085">
    <property type="term" value="P:transmembrane transport"/>
    <property type="evidence" value="ECO:0007669"/>
    <property type="project" value="InterPro"/>
</dbReference>
<keyword evidence="3" id="KW-1003">Cell membrane</keyword>
<evidence type="ECO:0000259" key="8">
    <source>
        <dbReference type="PROSITE" id="PS50928"/>
    </source>
</evidence>
<dbReference type="PANTHER" id="PTHR30151:SF0">
    <property type="entry name" value="ABC TRANSPORTER PERMEASE PROTEIN MJ0413-RELATED"/>
    <property type="match status" value="1"/>
</dbReference>
<evidence type="ECO:0000256" key="4">
    <source>
        <dbReference type="ARBA" id="ARBA00022692"/>
    </source>
</evidence>
<name>A0A2M6XSP0_9BACT</name>